<dbReference type="AlphaFoldDB" id="A0A8H6EA95"/>
<feature type="transmembrane region" description="Helical" evidence="1">
    <location>
        <begin position="201"/>
        <end position="222"/>
    </location>
</feature>
<feature type="transmembrane region" description="Helical" evidence="1">
    <location>
        <begin position="173"/>
        <end position="189"/>
    </location>
</feature>
<keyword evidence="1" id="KW-1133">Transmembrane helix</keyword>
<keyword evidence="1" id="KW-0812">Transmembrane</keyword>
<comment type="caution">
    <text evidence="2">The sequence shown here is derived from an EMBL/GenBank/DDBJ whole genome shotgun (WGS) entry which is preliminary data.</text>
</comment>
<reference evidence="2 3" key="1">
    <citation type="submission" date="2019-04" db="EMBL/GenBank/DDBJ databases">
        <title>Aspergillus burnettii sp. nov., novel species from soil in southeast Queensland.</title>
        <authorList>
            <person name="Gilchrist C.L.M."/>
            <person name="Pitt J.I."/>
            <person name="Lange L."/>
            <person name="Lacey H.J."/>
            <person name="Vuong D."/>
            <person name="Midgley D.J."/>
            <person name="Greenfield P."/>
            <person name="Bradbury M."/>
            <person name="Lacey E."/>
            <person name="Busk P.K."/>
            <person name="Pilgaard B."/>
            <person name="Chooi Y.H."/>
            <person name="Piggott A.M."/>
        </authorList>
    </citation>
    <scope>NUCLEOTIDE SEQUENCE [LARGE SCALE GENOMIC DNA]</scope>
    <source>
        <strain evidence="2 3">FRR 5400</strain>
    </source>
</reference>
<dbReference type="EMBL" id="SPNV01000033">
    <property type="protein sequence ID" value="KAF5864453.1"/>
    <property type="molecule type" value="Genomic_DNA"/>
</dbReference>
<evidence type="ECO:0000256" key="1">
    <source>
        <dbReference type="SAM" id="Phobius"/>
    </source>
</evidence>
<feature type="transmembrane region" description="Helical" evidence="1">
    <location>
        <begin position="126"/>
        <end position="153"/>
    </location>
</feature>
<keyword evidence="1" id="KW-0472">Membrane</keyword>
<organism evidence="2 3">
    <name type="scientific">Petromyces alliaceus</name>
    <name type="common">Aspergillus alliaceus</name>
    <dbReference type="NCBI Taxonomy" id="209559"/>
    <lineage>
        <taxon>Eukaryota</taxon>
        <taxon>Fungi</taxon>
        <taxon>Dikarya</taxon>
        <taxon>Ascomycota</taxon>
        <taxon>Pezizomycotina</taxon>
        <taxon>Eurotiomycetes</taxon>
        <taxon>Eurotiomycetidae</taxon>
        <taxon>Eurotiales</taxon>
        <taxon>Aspergillaceae</taxon>
        <taxon>Aspergillus</taxon>
        <taxon>Aspergillus subgen. Circumdati</taxon>
    </lineage>
</organism>
<name>A0A8H6EA95_PETAA</name>
<dbReference type="Pfam" id="PF20337">
    <property type="entry name" value="DUF6632"/>
    <property type="match status" value="1"/>
</dbReference>
<feature type="transmembrane region" description="Helical" evidence="1">
    <location>
        <begin position="228"/>
        <end position="248"/>
    </location>
</feature>
<keyword evidence="3" id="KW-1185">Reference proteome</keyword>
<proteinExistence type="predicted"/>
<sequence length="257" mass="29418">MAICSQPAYDFKFQFKFSLGWRVRFCAAVLKMDPSPAQFNTNTHYDMVLRQTLLPTIYFYYFSLFNRGFAEATSIGLNTPPDPRDTSTAVLFFQRGADQRNTAMPDFFPSERLAHTLRSEHEISGWLNTIITVFGAAQVIFFVPAFLGALLRLQLSPALESLVRWGPGGAEQYEEMISIIYIIWGIYLIRAARSPFENMLFLDFSVAANVAHISIMTAMAFYNERDRVHLIGDVLAAWLVLGPFTYVWTLSKRKHRR</sequence>
<dbReference type="InterPro" id="IPR046572">
    <property type="entry name" value="DUF6632"/>
</dbReference>
<evidence type="ECO:0000313" key="2">
    <source>
        <dbReference type="EMBL" id="KAF5864453.1"/>
    </source>
</evidence>
<protein>
    <submittedName>
        <fullName evidence="2">Uncharacterized protein</fullName>
    </submittedName>
</protein>
<accession>A0A8H6EA95</accession>
<gene>
    <name evidence="2" type="ORF">ETB97_007556</name>
</gene>
<evidence type="ECO:0000313" key="3">
    <source>
        <dbReference type="Proteomes" id="UP000541154"/>
    </source>
</evidence>
<dbReference type="Proteomes" id="UP000541154">
    <property type="component" value="Unassembled WGS sequence"/>
</dbReference>